<sequence>MSSPPDFQTNNNTSIVSGVYDAQLAPPPEIEGRENTSELGLADNWSEVNAVPDAEGVVHDNPSGANLSSQTTSYKSAPGYTYIVPKNTSEVDEESANTTSDKLAPGYTGISPKNPSEIDEESANNTPVNPKDVIGRRIRHVNLTEYYVKKN</sequence>
<comment type="caution">
    <text evidence="2">The sequence shown here is derived from an EMBL/GenBank/DDBJ whole genome shotgun (WGS) entry which is preliminary data.</text>
</comment>
<keyword evidence="3" id="KW-1185">Reference proteome</keyword>
<protein>
    <submittedName>
        <fullName evidence="2">Uncharacterized protein</fullName>
    </submittedName>
</protein>
<accession>A0ABQ5DBG2</accession>
<organism evidence="2 3">
    <name type="scientific">Tanacetum coccineum</name>
    <dbReference type="NCBI Taxonomy" id="301880"/>
    <lineage>
        <taxon>Eukaryota</taxon>
        <taxon>Viridiplantae</taxon>
        <taxon>Streptophyta</taxon>
        <taxon>Embryophyta</taxon>
        <taxon>Tracheophyta</taxon>
        <taxon>Spermatophyta</taxon>
        <taxon>Magnoliopsida</taxon>
        <taxon>eudicotyledons</taxon>
        <taxon>Gunneridae</taxon>
        <taxon>Pentapetalae</taxon>
        <taxon>asterids</taxon>
        <taxon>campanulids</taxon>
        <taxon>Asterales</taxon>
        <taxon>Asteraceae</taxon>
        <taxon>Asteroideae</taxon>
        <taxon>Anthemideae</taxon>
        <taxon>Anthemidinae</taxon>
        <taxon>Tanacetum</taxon>
    </lineage>
</organism>
<gene>
    <name evidence="2" type="ORF">Tco_0925985</name>
</gene>
<reference evidence="2" key="2">
    <citation type="submission" date="2022-01" db="EMBL/GenBank/DDBJ databases">
        <authorList>
            <person name="Yamashiro T."/>
            <person name="Shiraishi A."/>
            <person name="Satake H."/>
            <person name="Nakayama K."/>
        </authorList>
    </citation>
    <scope>NUCLEOTIDE SEQUENCE</scope>
</reference>
<evidence type="ECO:0000313" key="3">
    <source>
        <dbReference type="Proteomes" id="UP001151760"/>
    </source>
</evidence>
<feature type="compositionally biased region" description="Polar residues" evidence="1">
    <location>
        <begin position="63"/>
        <end position="75"/>
    </location>
</feature>
<dbReference type="EMBL" id="BQNB010015061">
    <property type="protein sequence ID" value="GJT35566.1"/>
    <property type="molecule type" value="Genomic_DNA"/>
</dbReference>
<feature type="region of interest" description="Disordered" evidence="1">
    <location>
        <begin position="1"/>
        <end position="131"/>
    </location>
</feature>
<reference evidence="2" key="1">
    <citation type="journal article" date="2022" name="Int. J. Mol. Sci.">
        <title>Draft Genome of Tanacetum Coccineum: Genomic Comparison of Closely Related Tanacetum-Family Plants.</title>
        <authorList>
            <person name="Yamashiro T."/>
            <person name="Shiraishi A."/>
            <person name="Nakayama K."/>
            <person name="Satake H."/>
        </authorList>
    </citation>
    <scope>NUCLEOTIDE SEQUENCE</scope>
</reference>
<evidence type="ECO:0000313" key="2">
    <source>
        <dbReference type="EMBL" id="GJT35566.1"/>
    </source>
</evidence>
<dbReference type="Proteomes" id="UP001151760">
    <property type="component" value="Unassembled WGS sequence"/>
</dbReference>
<proteinExistence type="predicted"/>
<feature type="compositionally biased region" description="Polar residues" evidence="1">
    <location>
        <begin position="1"/>
        <end position="16"/>
    </location>
</feature>
<evidence type="ECO:0000256" key="1">
    <source>
        <dbReference type="SAM" id="MobiDB-lite"/>
    </source>
</evidence>
<name>A0ABQ5DBG2_9ASTR</name>